<accession>A0A7X2P9L8</accession>
<comment type="caution">
    <text evidence="2">The sequence shown here is derived from an EMBL/GenBank/DDBJ whole genome shotgun (WGS) entry which is preliminary data.</text>
</comment>
<dbReference type="EMBL" id="VUMV01000008">
    <property type="protein sequence ID" value="MST82758.1"/>
    <property type="molecule type" value="Genomic_DNA"/>
</dbReference>
<reference evidence="2 3" key="1">
    <citation type="submission" date="2019-08" db="EMBL/GenBank/DDBJ databases">
        <title>In-depth cultivation of the pig gut microbiome towards novel bacterial diversity and tailored functional studies.</title>
        <authorList>
            <person name="Wylensek D."/>
            <person name="Hitch T.C.A."/>
            <person name="Clavel T."/>
        </authorList>
    </citation>
    <scope>NUCLEOTIDE SEQUENCE [LARGE SCALE GENOMIC DNA]</scope>
    <source>
        <strain evidence="2 3">Oil+RF-744-WCA-WT-13</strain>
    </source>
</reference>
<dbReference type="AlphaFoldDB" id="A0A7X2P9L8"/>
<keyword evidence="3" id="KW-1185">Reference proteome</keyword>
<feature type="domain" description="Helix-turn-helix" evidence="1">
    <location>
        <begin position="167"/>
        <end position="215"/>
    </location>
</feature>
<evidence type="ECO:0000313" key="3">
    <source>
        <dbReference type="Proteomes" id="UP000466864"/>
    </source>
</evidence>
<evidence type="ECO:0000259" key="1">
    <source>
        <dbReference type="Pfam" id="PF12728"/>
    </source>
</evidence>
<evidence type="ECO:0000313" key="2">
    <source>
        <dbReference type="EMBL" id="MST82758.1"/>
    </source>
</evidence>
<dbReference type="Pfam" id="PF12728">
    <property type="entry name" value="HTH_17"/>
    <property type="match status" value="1"/>
</dbReference>
<gene>
    <name evidence="2" type="ORF">FYJ60_10575</name>
</gene>
<protein>
    <submittedName>
        <fullName evidence="2">Helix-turn-helix domain-containing protein</fullName>
    </submittedName>
</protein>
<dbReference type="Proteomes" id="UP000466864">
    <property type="component" value="Unassembled WGS sequence"/>
</dbReference>
<dbReference type="InterPro" id="IPR041657">
    <property type="entry name" value="HTH_17"/>
</dbReference>
<dbReference type="RefSeq" id="WP_154458669.1">
    <property type="nucleotide sequence ID" value="NZ_VUMV01000008.1"/>
</dbReference>
<name>A0A7X2P9L8_9FIRM</name>
<organism evidence="2 3">
    <name type="scientific">Bilifractor porci</name>
    <dbReference type="NCBI Taxonomy" id="2606636"/>
    <lineage>
        <taxon>Bacteria</taxon>
        <taxon>Bacillati</taxon>
        <taxon>Bacillota</taxon>
        <taxon>Clostridia</taxon>
        <taxon>Lachnospirales</taxon>
        <taxon>Lachnospiraceae</taxon>
        <taxon>Bilifractor</taxon>
    </lineage>
</organism>
<sequence length="221" mass="26326">MPDEKKTTMSVAEMGKMLGLGKTEPYWLVHKNCFETIMVNGKMRVVIESFEKWYASQNKHRTQKDREKDAALEAETLTMPEMAKELYIERDEVYNILERKENRDAFDFVIIADKKRITRESFERWYAGQSKYRKLSDRTPEELEEIRMAEKKKEAPRLEVDPDKPSYNVRETAVLMDLTPDEVRRLIREGKLAAKKYGASYIIRRENISWWLEQQKRFAES</sequence>
<proteinExistence type="predicted"/>